<dbReference type="STRING" id="645517.A6F65_00660"/>
<dbReference type="Proteomes" id="UP000092698">
    <property type="component" value="Chromosome"/>
</dbReference>
<proteinExistence type="predicted"/>
<feature type="domain" description="Beta-lactamase-related" evidence="2">
    <location>
        <begin position="34"/>
        <end position="363"/>
    </location>
</feature>
<gene>
    <name evidence="3" type="primary">ampC</name>
    <name evidence="3" type="ORF">A6F65_00660</name>
</gene>
<dbReference type="PANTHER" id="PTHR43283">
    <property type="entry name" value="BETA-LACTAMASE-RELATED"/>
    <property type="match status" value="1"/>
</dbReference>
<dbReference type="Gene3D" id="3.40.710.10">
    <property type="entry name" value="DD-peptidase/beta-lactamase superfamily"/>
    <property type="match status" value="1"/>
</dbReference>
<feature type="signal peptide" evidence="1">
    <location>
        <begin position="1"/>
        <end position="19"/>
    </location>
</feature>
<feature type="chain" id="PRO_5008884337" evidence="1">
    <location>
        <begin position="20"/>
        <end position="387"/>
    </location>
</feature>
<dbReference type="InterPro" id="IPR012338">
    <property type="entry name" value="Beta-lactam/transpept-like"/>
</dbReference>
<name>A0A1C7D6K2_9SPHN</name>
<sequence>MRIANIILIAAFMMGSVPAFTHAPSQPDDEAIVRAVADEFIRDGRLEAVSIGVTIDGEPITVHRGPLYRDAAAPADDDTIFEIRSITKTFVGTLAAQAVLDGKLSWNEDIRTYLGPGFENLEKDGHPILIRHLLTHTSGLPSNNPIAEEDANTDSQADAAGLDWRTFERTELGMTREAFFANLAGFELASIPGEQFLYSNLGTNLTALILERVYQKSLDELVDQFILTPAGMEDTALNMRDPRVTGRVASGYNAIGERVPPWLVWPLGGAEGGAKATVPDTVRYMAFQLDNRNPAAQLSQVPLYEIAWDYRIASSWWAIERPQGSLTFRHDGGYANVRNVMILFPQDDLGIYAVTNRVTPEANGVLSELVYRVRAELVAAREGAEQD</sequence>
<dbReference type="SUPFAM" id="SSF56601">
    <property type="entry name" value="beta-lactamase/transpeptidase-like"/>
    <property type="match status" value="1"/>
</dbReference>
<reference evidence="3 4" key="1">
    <citation type="submission" date="2016-07" db="EMBL/GenBank/DDBJ databases">
        <title>Complete genome sequence of Altererythrobacter namhicola JCM 16345T, containing esterase-encoding genes.</title>
        <authorList>
            <person name="Cheng H."/>
            <person name="Wu Y.-H."/>
            <person name="Jian S.-L."/>
            <person name="Huo Y.-Y."/>
            <person name="Wang C.-S."/>
            <person name="Xu X.-W."/>
        </authorList>
    </citation>
    <scope>NUCLEOTIDE SEQUENCE [LARGE SCALE GENOMIC DNA]</scope>
    <source>
        <strain evidence="3 4">JCM 16345</strain>
    </source>
</reference>
<dbReference type="EC" id="3.5.2.6" evidence="3"/>
<dbReference type="Pfam" id="PF00144">
    <property type="entry name" value="Beta-lactamase"/>
    <property type="match status" value="1"/>
</dbReference>
<evidence type="ECO:0000259" key="2">
    <source>
        <dbReference type="Pfam" id="PF00144"/>
    </source>
</evidence>
<dbReference type="EMBL" id="CP016545">
    <property type="protein sequence ID" value="ANU06982.1"/>
    <property type="molecule type" value="Genomic_DNA"/>
</dbReference>
<accession>A0A1C7D6K2</accession>
<dbReference type="AlphaFoldDB" id="A0A1C7D6K2"/>
<dbReference type="InterPro" id="IPR001466">
    <property type="entry name" value="Beta-lactam-related"/>
</dbReference>
<organism evidence="3 4">
    <name type="scientific">Paraurantiacibacter namhicola</name>
    <dbReference type="NCBI Taxonomy" id="645517"/>
    <lineage>
        <taxon>Bacteria</taxon>
        <taxon>Pseudomonadati</taxon>
        <taxon>Pseudomonadota</taxon>
        <taxon>Alphaproteobacteria</taxon>
        <taxon>Sphingomonadales</taxon>
        <taxon>Erythrobacteraceae</taxon>
        <taxon>Paraurantiacibacter</taxon>
    </lineage>
</organism>
<dbReference type="GO" id="GO:0008800">
    <property type="term" value="F:beta-lactamase activity"/>
    <property type="evidence" value="ECO:0007669"/>
    <property type="project" value="UniProtKB-EC"/>
</dbReference>
<keyword evidence="1" id="KW-0732">Signal</keyword>
<keyword evidence="3" id="KW-0378">Hydrolase</keyword>
<evidence type="ECO:0000313" key="3">
    <source>
        <dbReference type="EMBL" id="ANU06982.1"/>
    </source>
</evidence>
<dbReference type="KEGG" id="anh:A6F65_00660"/>
<dbReference type="InterPro" id="IPR050789">
    <property type="entry name" value="Diverse_Enzym_Activities"/>
</dbReference>
<keyword evidence="4" id="KW-1185">Reference proteome</keyword>
<evidence type="ECO:0000313" key="4">
    <source>
        <dbReference type="Proteomes" id="UP000092698"/>
    </source>
</evidence>
<evidence type="ECO:0000256" key="1">
    <source>
        <dbReference type="SAM" id="SignalP"/>
    </source>
</evidence>
<protein>
    <submittedName>
        <fullName evidence="3">Beta-lactamase</fullName>
        <ecNumber evidence="3">3.5.2.6</ecNumber>
    </submittedName>
</protein>